<feature type="region of interest" description="Disordered" evidence="1">
    <location>
        <begin position="50"/>
        <end position="71"/>
    </location>
</feature>
<dbReference type="EMBL" id="MN310372">
    <property type="protein sequence ID" value="QFX76654.1"/>
    <property type="molecule type" value="Genomic_DNA"/>
</dbReference>
<accession>A0A6B7Q2T9</accession>
<sequence>MPAVTTSKEPASSAAKIAGGLMLVPRPDKCAVAALNCKAIQGGTRVNLDLMHGGERPHRGDTGDSGIPSKLAQKAKRASLLPFSSSDKLSMLN</sequence>
<dbReference type="AlphaFoldDB" id="A0A6B7Q2T9"/>
<protein>
    <submittedName>
        <fullName evidence="2">Uncharacterized protein</fullName>
    </submittedName>
</protein>
<feature type="compositionally biased region" description="Basic and acidic residues" evidence="1">
    <location>
        <begin position="52"/>
        <end position="62"/>
    </location>
</feature>
<keyword evidence="2" id="KW-0614">Plasmid</keyword>
<name>A0A6B7Q2T9_PSEPU</name>
<reference evidence="2" key="1">
    <citation type="submission" date="2019-08" db="EMBL/GenBank/DDBJ databases">
        <authorList>
            <person name="Zhou D."/>
            <person name="Chen F."/>
        </authorList>
    </citation>
    <scope>NUCLEOTIDE SEQUENCE</scope>
    <source>
        <strain evidence="2">150716811</strain>
        <plasmid evidence="2">p716811-VIM</plasmid>
    </source>
</reference>
<proteinExistence type="predicted"/>
<geneLocation type="plasmid" evidence="2">
    <name>p716811-VIM</name>
</geneLocation>
<organism evidence="2">
    <name type="scientific">Pseudomonas putida</name>
    <name type="common">Arthrobacter siderocapsulatus</name>
    <dbReference type="NCBI Taxonomy" id="303"/>
    <lineage>
        <taxon>Bacteria</taxon>
        <taxon>Pseudomonadati</taxon>
        <taxon>Pseudomonadota</taxon>
        <taxon>Gammaproteobacteria</taxon>
        <taxon>Pseudomonadales</taxon>
        <taxon>Pseudomonadaceae</taxon>
        <taxon>Pseudomonas</taxon>
    </lineage>
</organism>
<evidence type="ECO:0000256" key="1">
    <source>
        <dbReference type="SAM" id="MobiDB-lite"/>
    </source>
</evidence>
<evidence type="ECO:0000313" key="2">
    <source>
        <dbReference type="EMBL" id="QFX76654.1"/>
    </source>
</evidence>